<sequence length="319" mass="35073">MQVSSAAQRSRTEYTQRMNRVMDYIDSHLDGDIDLAALADVAHFSPFHFHRLFAAWMGATLGDYVRRRRLEVAALQLAGNTRISVLEVALGVGFGSGEAFARAFKLRFGQSPSAWRAATPQRWAAELRGVRKPHQAESNLDQAGHSANGHHDAMSDSQSFSSMQVTLTTLPAVRVAYMRHVGPYGVSVNQFWTGTFLPWCFAQGLLPGASSFGRGLDDPHITAPEHCRYDAMVQVPDDFVARSPASMATLPGGRYAIAPFEGTVPQLTVAWTELLRDWLPASGMKLDGRPLFEHMPPDARYDAATGVMQCELCIPVQPL</sequence>
<keyword evidence="3" id="KW-0804">Transcription</keyword>
<dbReference type="PANTHER" id="PTHR40055">
    <property type="entry name" value="TRANSCRIPTIONAL REGULATOR YGIV-RELATED"/>
    <property type="match status" value="1"/>
</dbReference>
<keyword evidence="2" id="KW-0238">DNA-binding</keyword>
<dbReference type="SUPFAM" id="SSF55136">
    <property type="entry name" value="Probable bacterial effector-binding domain"/>
    <property type="match status" value="1"/>
</dbReference>
<dbReference type="InterPro" id="IPR050908">
    <property type="entry name" value="SmbC-like"/>
</dbReference>
<reference evidence="6" key="1">
    <citation type="journal article" date="2010" name="Nature">
        <title>The Dynamic genome of Hydra.</title>
        <authorList>
            <person name="Chapman J.A."/>
            <person name="Kirkness E.F."/>
            <person name="Simakov O."/>
            <person name="Hampson S.E."/>
            <person name="Mitros T."/>
            <person name="Weinmaier T."/>
            <person name="Rattei T."/>
            <person name="Balasubramanian P.G."/>
            <person name="Borman J."/>
            <person name="Busam D."/>
            <person name="Disbennett K."/>
            <person name="Pfannkoch C."/>
            <person name="Sumin N."/>
            <person name="Sutton G."/>
            <person name="Viswanathan L."/>
            <person name="Walenz B."/>
            <person name="Goodstein D.M."/>
            <person name="Hellsten U."/>
            <person name="Kawashima T."/>
            <person name="Prochnik S.E."/>
            <person name="Putnam N.H."/>
            <person name="Shu S."/>
            <person name="Blumberg B."/>
            <person name="Dana C.E."/>
            <person name="Gee L."/>
            <person name="Kibler D.F."/>
            <person name="Law L."/>
            <person name="Lindgens D."/>
            <person name="Martinez D.E."/>
            <person name="Peng J."/>
            <person name="Wigge P.A."/>
            <person name="Bertulat B."/>
            <person name="Guder C."/>
            <person name="Nakamura Y."/>
            <person name="Ozbek S."/>
            <person name="Watanabe H."/>
            <person name="Khalturin K."/>
            <person name="Hemmrich G."/>
            <person name="Franke A."/>
            <person name="Augustin R."/>
            <person name="Fraune S."/>
            <person name="Hayakawa E."/>
            <person name="Hayakawa S."/>
            <person name="Hirose M."/>
            <person name="Hwang J."/>
            <person name="Ikeo K."/>
            <person name="Nishimiya-Fujisawa C."/>
            <person name="Ogura A."/>
            <person name="Takahashi T."/>
            <person name="Steinmetz P.R."/>
            <person name="Zhang X."/>
            <person name="Aufschnaiter R."/>
            <person name="Eder M.K."/>
            <person name="Gorny A.K."/>
            <person name="Salvenmoser W."/>
            <person name="Heimberg A.M."/>
            <person name="Wheeler B.M."/>
            <person name="Peterson K.J."/>
            <person name="Boettger A."/>
            <person name="Tischler P."/>
            <person name="Wolf A."/>
            <person name="Gojobori T."/>
            <person name="Remington K.A."/>
            <person name="Strausberg R.L."/>
            <person name="Venter J."/>
            <person name="Technau U."/>
            <person name="Hobmayer B."/>
            <person name="Bosch T.C."/>
            <person name="Holstein T.W."/>
            <person name="Fujisawa T."/>
            <person name="Bode H.R."/>
            <person name="David C.N."/>
            <person name="Rokhsar D.S."/>
            <person name="Steele R.E."/>
        </authorList>
    </citation>
    <scope>NUCLEOTIDE SEQUENCE</scope>
</reference>
<organism evidence="6">
    <name type="scientific">Curvibacter symbiont subsp. Hydra magnipapillata</name>
    <dbReference type="NCBI Taxonomy" id="667019"/>
    <lineage>
        <taxon>Bacteria</taxon>
        <taxon>Pseudomonadati</taxon>
        <taxon>Pseudomonadota</taxon>
        <taxon>Betaproteobacteria</taxon>
        <taxon>Burkholderiales</taxon>
        <taxon>Comamonadaceae</taxon>
        <taxon>Curvibacter</taxon>
    </lineage>
</organism>
<dbReference type="PROSITE" id="PS01124">
    <property type="entry name" value="HTH_ARAC_FAMILY_2"/>
    <property type="match status" value="1"/>
</dbReference>
<dbReference type="InterPro" id="IPR020449">
    <property type="entry name" value="Tscrpt_reg_AraC-type_HTH"/>
</dbReference>
<evidence type="ECO:0000256" key="1">
    <source>
        <dbReference type="ARBA" id="ARBA00023015"/>
    </source>
</evidence>
<evidence type="ECO:0000259" key="5">
    <source>
        <dbReference type="PROSITE" id="PS01124"/>
    </source>
</evidence>
<protein>
    <recommendedName>
        <fullName evidence="5">HTH araC/xylS-type domain-containing protein</fullName>
    </recommendedName>
</protein>
<evidence type="ECO:0000256" key="2">
    <source>
        <dbReference type="ARBA" id="ARBA00023125"/>
    </source>
</evidence>
<dbReference type="Gene3D" id="1.10.10.60">
    <property type="entry name" value="Homeodomain-like"/>
    <property type="match status" value="2"/>
</dbReference>
<dbReference type="GO" id="GO:0003700">
    <property type="term" value="F:DNA-binding transcription factor activity"/>
    <property type="evidence" value="ECO:0007669"/>
    <property type="project" value="InterPro"/>
</dbReference>
<dbReference type="PANTHER" id="PTHR40055:SF1">
    <property type="entry name" value="TRANSCRIPTIONAL REGULATOR YGIV-RELATED"/>
    <property type="match status" value="1"/>
</dbReference>
<dbReference type="InterPro" id="IPR029442">
    <property type="entry name" value="GyrI-like"/>
</dbReference>
<dbReference type="InterPro" id="IPR009057">
    <property type="entry name" value="Homeodomain-like_sf"/>
</dbReference>
<dbReference type="EMBL" id="FN543105">
    <property type="protein sequence ID" value="CBA31241.1"/>
    <property type="molecule type" value="Genomic_DNA"/>
</dbReference>
<dbReference type="AlphaFoldDB" id="C9YDH7"/>
<dbReference type="PROSITE" id="PS00041">
    <property type="entry name" value="HTH_ARAC_FAMILY_1"/>
    <property type="match status" value="1"/>
</dbReference>
<dbReference type="InterPro" id="IPR018062">
    <property type="entry name" value="HTH_AraC-typ_CS"/>
</dbReference>
<dbReference type="SMART" id="SM00871">
    <property type="entry name" value="AraC_E_bind"/>
    <property type="match status" value="1"/>
</dbReference>
<dbReference type="Gene3D" id="3.20.80.10">
    <property type="entry name" value="Regulatory factor, effector binding domain"/>
    <property type="match status" value="1"/>
</dbReference>
<dbReference type="InterPro" id="IPR010499">
    <property type="entry name" value="AraC_E-bd"/>
</dbReference>
<dbReference type="GO" id="GO:0043565">
    <property type="term" value="F:sequence-specific DNA binding"/>
    <property type="evidence" value="ECO:0007669"/>
    <property type="project" value="InterPro"/>
</dbReference>
<dbReference type="InterPro" id="IPR011256">
    <property type="entry name" value="Reg_factor_effector_dom_sf"/>
</dbReference>
<dbReference type="Pfam" id="PF06445">
    <property type="entry name" value="GyrI-like"/>
    <property type="match status" value="1"/>
</dbReference>
<gene>
    <name evidence="6" type="ORF">Csp_C27560</name>
</gene>
<evidence type="ECO:0000313" key="6">
    <source>
        <dbReference type="EMBL" id="CBA31241.1"/>
    </source>
</evidence>
<dbReference type="SMART" id="SM00342">
    <property type="entry name" value="HTH_ARAC"/>
    <property type="match status" value="1"/>
</dbReference>
<evidence type="ECO:0000256" key="4">
    <source>
        <dbReference type="SAM" id="MobiDB-lite"/>
    </source>
</evidence>
<dbReference type="SUPFAM" id="SSF46689">
    <property type="entry name" value="Homeodomain-like"/>
    <property type="match status" value="2"/>
</dbReference>
<keyword evidence="1" id="KW-0805">Transcription regulation</keyword>
<evidence type="ECO:0000256" key="3">
    <source>
        <dbReference type="ARBA" id="ARBA00023163"/>
    </source>
</evidence>
<proteinExistence type="predicted"/>
<dbReference type="InterPro" id="IPR018060">
    <property type="entry name" value="HTH_AraC"/>
</dbReference>
<name>C9YDH7_CURXX</name>
<feature type="domain" description="HTH araC/xylS-type" evidence="5">
    <location>
        <begin position="19"/>
        <end position="118"/>
    </location>
</feature>
<dbReference type="Pfam" id="PF12833">
    <property type="entry name" value="HTH_18"/>
    <property type="match status" value="1"/>
</dbReference>
<accession>C9YDH7</accession>
<dbReference type="PRINTS" id="PR00032">
    <property type="entry name" value="HTHARAC"/>
</dbReference>
<feature type="region of interest" description="Disordered" evidence="4">
    <location>
        <begin position="134"/>
        <end position="158"/>
    </location>
</feature>